<gene>
    <name evidence="18" type="primary">LOC110981297</name>
</gene>
<dbReference type="Pfam" id="PF08385">
    <property type="entry name" value="DHC_N1"/>
    <property type="match status" value="1"/>
</dbReference>
<dbReference type="FunFam" id="1.10.472.130:FF:000009">
    <property type="entry name" value="Dynein heavy chain 5, axonemal"/>
    <property type="match status" value="1"/>
</dbReference>
<dbReference type="FunFam" id="3.40.50.300:FF:000049">
    <property type="entry name" value="Dynein, axonemal, heavy chain 5"/>
    <property type="match status" value="1"/>
</dbReference>
<dbReference type="Pfam" id="PF12780">
    <property type="entry name" value="AAA_8"/>
    <property type="match status" value="1"/>
</dbReference>
<dbReference type="PANTHER" id="PTHR46532">
    <property type="entry name" value="MALE FERTILITY FACTOR KL5"/>
    <property type="match status" value="1"/>
</dbReference>
<feature type="compositionally biased region" description="Basic and acidic residues" evidence="15">
    <location>
        <begin position="953"/>
        <end position="965"/>
    </location>
</feature>
<sequence>MADVEPAKTAANGPTAGPGHHRLKATAKRNPGSADPKNKSRLAALAPGENLKERQQKLKEEKEAKRAHLDSRHEFIIDATAASLNLDKTEVEDAILEGNTIEKMDKFFDTEASSHLMFFYQETDVGPETGGKHPWMQDGGTGEPMRLGPASIKSGKTGKPKLFVTDGVEAPLCGICVFFLRANPSKPITSDNVHKDLIFTSMDTGGIGLLQAIERYLGDIFLPFLKGNQNGWGQLGSQANQGTRKEFLQSLDAFVTILNAAQDSLEERVELRKCETYDLSKLTKASDYITVANSTQDLEMIEGIMAVWIKQIEQVLTESEQMRKEADNIGPRAELEHWKKRMARFNYLLEQLKAPEVKGVLGVLQAAKSRSIKTWMDLDRRITDAANEAKDNVKFLYTLDKFCDPLYNSDPSGMIETIPGLINAIRMIHSISRFYNTSERMTSLFVKVTNQMITSCKAYISEKGTMNVWDQPTEELIPKLKACIHLNREYQRHFQRTKQKLETMPNERQFEFSEMYIFGKFDTFQRRLQKIIDMFDTMEMYSHLAETRIEGMEIMANKFMVIYTSMKKKPYDLLDQRKTDYDNDYQDFKRSIGELHAQIKSFMDATFDKIYNVLRALQVMKKFERITIPGLGITEKYALILSRYGREIENTSRNYQRHKNEPPVARDLPPIAGKITWARQMFQRIQEPMEVFQTMPHLLQGAEAKRIIKNYNKLAKVLMEFEVLYHRAWLRQVEAIKSGLHASLLVRHPETNELFVNFDPQILTLIRETECMSRLGLDIPLAARAIRQKQGTFKEHYNKLQLLMEENKRVRAKIQPAFESLMVPHINKLDSVVEPGLTMLSWTSMNIDGYIDTVYESLGELELLMDRVNDLCQFRINAVLYDMSTTLLCELPEEEPWTIDQFLQNTQDLCNRGAITIQNKSTQVEEAASELINMLMSYEEEKEAEEDEEDEKEKDVTEENGEKLHTSPTPSRLSARSQSRSLGSGGVRSRAHSAAAANVAKRKREMQENLEEAAQELLAHFNHRNLDALLKVTRQTLDSIRKRVTSSSIMNYIDLQRSDVQKKDSPFFRCNVTLSIPNIIMQPALDEVQQAVNKAAQLVLGVSKGVAQWNKERKSKAKQEADLRAMALGDQGRRSSISSMAASESSRSDIVSRKGGRPEDAPVQAITPQIPAKNYFKSVSENKEIAKLVSLLSTCVNSTKKEVTTALERFAHYHPIWQKERNETLEEFLAAGPKLSDFQAMLVHYRDLEAQITAEPEFYNVGAIALFTENLKLALTTETHAWQLAYSRACNDKYRTMMEDIFDFIEEVNKRLNRPIKDLDDIRLVMQSLKEVRENEIRIDMEIGPIEESYALLNRYELLTAKEDAEKVDTLRYSWERVAAQAVEMSHHLLQIQPEFRGGLLSNVEEFITDCSDFYQDYHDSGPMVTGIPPKEASDRLVIYQNRFDTLYRKFITYTGGEELFGLPVTEYPELLQIKKELNLLQKLYGLYNDVIDRVNGYYDILWADVDIEKINQELIEFQNRCRKLPRALKEWPAFNDLKNTIDDFNETCPLLELMTNKAMKPRHWQRMAETTGHVFEVESETFCLRNIMEAPLLQCKEDIEDICISAVKEKDIEAKLKATIAEWSARELIFANFKNRGELLLRGDNITEVISFMEDSLMVLGSLLSNRYNAPFKKTIQQWVQNLSNTSEIIEQWMQVQNLWVYLEAVFVGGDIAKQLPKEAKRFSNIDKSWVKIMVRAHENTNVVQCCVGDEFMGQLLPHLLEQLELCQKSLTGYLEKKRLLFPRFFFVSDPALLEILGQASDSHTIQAHLLSIFDNTKTVKFHEKNYDQILAIISSEGETIELEKPIKAEGNVEIWLMNLMMMSQRSVHGVIRTAAMAVQDSSFNLIEFLNSYPAQVGLLGIQMIWTRDAQEALVNAKYDRKVMQQTNQGFLDLLNLLIEQTTRNLTKVERTKFETLITIHVHQRDIFDDLVRMHIKSPTDFEWLKQTRFYFNEDNDKMLVSITDVDFLYQNEFLGCTERLVITPLTDRCYITLAQALGMSMGGAPAGPAGTGKTETTKDMGRALGKYVVVFNCSDQMDYRGLGRIYKGLAQSGSWGCFDEFNRIDLPVLSVAAQQIAIVLTAKKERKKQFIFTDGDNVDLNPEFGLFLTMNPGYAGRQELPENLKINFRTVAMMVPDRQIIIRVKLASCGFMENIILARKFYTLYKLCEEQLTKQVHYDFGLRNILSVLRTLGAAKRANPTDSESTIVMRVLRDMNLSKLVDEDEPLFLSLINDLFPGITLDKAGYPELETAISLRVEEAGLVNHPPWCLKLIQLFETQRVRHGMMALGPSGAGKTCCIHILMKAMTDCGEPHREMRMNPKAITAPQMFGRLDVATNDWTDGIFSTLWRRTLRAKKGEHVWLVLDGPVDAIWIENLNSVLDDNKTLTLANGDRIPMAPNCKIVFEPHNIDNASPATVSRNGMVYMSSSGLNWKPILDGWLMKRNLQEAETIRNLFENSFPHIYTFALQNLTFKMDILECMVIAQAITLLQGLIPNKDDKEGGGCSSDHLEKLYVFVVMWSVGALLELEDRAKLQEFITNHEEFTLNLPPLKPGSDETIFDYLIDNEGNWQHWNTRVEDWVYPSDSTPEYGSILVPNVDNVRTDFLIHTVAKQSKAVLLIGEQGTAKTVMIKGYMSKYNPEQHMSKSFNFSSATSPLMFQRTIESYVDKRMGNTFGPPAGKKMTVFVDDINMPIINEWGDQITNEIVRQMMEFGGFYNLEKPGDFTIIADIQMMAAMIQPGGGRNDIPQRLKREFSIFNCTLPSNSSIDKIFGVIGSGHYCAQREFTEEVRELAKSLVPITRRLWQLTKIKMLPTPAKFHYVFNLRDLSRIWQGMINTLAEVVTSQDVLMWLWKHECMRVIADRFTNPQDTEWFQKTMSRVIGEELGEQLQSYVEPNRYFVDFMRDAAEATGDEPDDADFDMPKIYEPVESFEVLEERLQMFMGQYNESIRGANMDLVFFKDAMIHLVKISRVIRTPRGNSLLVGVGGSGKQSLTKIASFIAGYKTFQITLTRSYNQSNLMEDLKVLYRTAGQQGKGITFIFTDNEIKEESFLEYLNNVLSSGEVSNLFARDEIDEIQQELIPIMKKEYPRRPPTTENLYDYFITRSRQNLHVVLCFSPVGEKFRNRALKFPGLISGCTIDWFSRWPKDALIAVADHFLASFDISCTDPVKKQLVQAMGSIQDGVAESCVEYFERFRRATHVTPKSYLSFIAGYKDIYSLKFGEINELSNRMTTGLDKLVEASQSVAELSKELAVKEKELAVASKEAEAVLSAVTQKAQAAEKVKAQVQKVKDKAQAIVDEINADKAVALTKLEAAKPALEEAEAALNTIKPADIATVRKLGKPPSLIQRIMDCVLLLFQVKLEPTSLDPDRPSPKASWSHSLKLMGGSGFLGNLLKFPKDTINEETVELLAPYLDSEDYNLETAKKVCGNVAGLCSWTKAMAFFYGINKEVLPLKANLAVQEARLEVANKDLAKAQAQLDEKQKELDAAQAEYDAAMKKKQDLLDDAETCRRKMNSASALINGLGGEKERWTQQNKEFKAAIGRLVGDVLLATGFLSYEGPFNQEFRTRLLMDWKKELKSRKIPYSTNINLIEMLVDNPTISEWNMQGLPNDELSIQNGIIVTKAARFPLLIDPQGQGKIWIKNREAKNEMQLTSLNHKYFRTHLEDSLSLGRPLMIEDIGEELDPALDNVLEKNFIKSGSTYKVKVGDKEVDVMDGFRLYITTKLPNPAYTPEVSAKTSIIDFTVTMKGLEDQLLGRVILTEKNELEAERTKLVEDVTSNKRKMKELEDNLLYRLTSTQGSLVDDESLISVLSNTKTTAEEVSQKLQVAAETEVKINTAREEFRPVANRGSILYFLICEMSMVNVMYQTSLKQFLGLFDMSMANSTKSPITSKRIANIIDYMTFAVFKYAARGLYEKDKLMFTILLTLKVDMVSGKVKHDEFNTLIKGGASLDLKACPPKPSKWILDITWLNLVELSKLKHFSDILNQVGRNEKQWKHWFDKEAPEDETIPDGYQNSLDVFRRLLLVRSWCPDRTLSQARKYIVDSLGERYAEGVILDLETTWEESDIRIPLICFLSMGSDPTNMIESLAKKKKIECRAISMGQGQEVHARRLMSQSQAGGGWVLLQNCHLSLSFLGEVMDTVVETENVHDTFRLWMTTEVHPSFPISLLQMCIKFTNEPPQGVKAGLKRTYAGISQDQLDVSNMPQWKPMLYATAVLHTVVQERRKFGPLGWNIPYEFNSADFTATVQFMQNHLDDMDIKKGVSWLTVRYMIGEIQYGGRVTDDFDKRLLNTFARVWFSEQMFTTSFCFYKGYQIPKGTQVQHYVDYINSLPNTDTPEVFGLHPNADITYQSNTAREVLSTILSIQPKDSGGSGGETREVVVQRMADDMLEKLPQDYIPFEVRERIQKMGALQPMNIFLKQEIDRMQRVITLVRNTLTDLKLAIDGTIIMNENLRDALDCMYDARIPQSWKKISWASSTLGFWFSELIERDSQFRSWCFDGRPNTFWMTGFFNPQGFLTAMRQEVTRAHKGWALDSVILHNDVTRFFKDDISQSPAEGVYVSGLFLEGASWDRRGIRLIEPKPKVLFEPLPVIHIYAINSTGGKDPRMYECPIYKKPVRTDLTFIATVDLKTTQNPDHWILRGVALLCDIK</sequence>
<feature type="compositionally biased region" description="Basic and acidic residues" evidence="15">
    <location>
        <begin position="1146"/>
        <end position="1160"/>
    </location>
</feature>
<dbReference type="InterPro" id="IPR043157">
    <property type="entry name" value="Dynein_AAA1S"/>
</dbReference>
<dbReference type="Gene3D" id="1.10.8.1220">
    <property type="match status" value="1"/>
</dbReference>
<dbReference type="OMA" id="WWKKASW"/>
<feature type="region of interest" description="Disordered" evidence="15">
    <location>
        <begin position="1"/>
        <end position="68"/>
    </location>
</feature>
<dbReference type="Pfam" id="PF12781">
    <property type="entry name" value="AAA_9"/>
    <property type="match status" value="1"/>
</dbReference>
<dbReference type="Gene3D" id="3.40.50.300">
    <property type="entry name" value="P-loop containing nucleotide triphosphate hydrolases"/>
    <property type="match status" value="5"/>
</dbReference>
<evidence type="ECO:0000256" key="1">
    <source>
        <dbReference type="ARBA" id="ARBA00004430"/>
    </source>
</evidence>
<dbReference type="Gene3D" id="1.20.920.30">
    <property type="match status" value="1"/>
</dbReference>
<dbReference type="FunFam" id="1.10.8.720:FF:000004">
    <property type="entry name" value="Dynein heavy chain 5, axonemal"/>
    <property type="match status" value="1"/>
</dbReference>
<dbReference type="InterPro" id="IPR041658">
    <property type="entry name" value="AAA_lid_11"/>
</dbReference>
<keyword evidence="5" id="KW-0677">Repeat</keyword>
<dbReference type="FunFam" id="3.40.50.300:FF:000044">
    <property type="entry name" value="Dynein heavy chain 5, axonemal"/>
    <property type="match status" value="1"/>
</dbReference>
<dbReference type="GO" id="GO:0005524">
    <property type="term" value="F:ATP binding"/>
    <property type="evidence" value="ECO:0007669"/>
    <property type="project" value="UniProtKB-KW"/>
</dbReference>
<dbReference type="FunFam" id="1.10.8.710:FF:000003">
    <property type="entry name" value="Dynein axonemal heavy chain 5"/>
    <property type="match status" value="1"/>
</dbReference>
<keyword evidence="9 14" id="KW-0175">Coiled coil</keyword>
<feature type="domain" description="AAA+ ATPase" evidence="16">
    <location>
        <begin position="2654"/>
        <end position="2852"/>
    </location>
</feature>
<protein>
    <submittedName>
        <fullName evidence="18">Dynein heavy chain 5, axonemal-like</fullName>
    </submittedName>
</protein>
<dbReference type="InterPro" id="IPR024743">
    <property type="entry name" value="Dynein_HC_stalk"/>
</dbReference>
<evidence type="ECO:0000256" key="12">
    <source>
        <dbReference type="ARBA" id="ARBA00023212"/>
    </source>
</evidence>
<dbReference type="FunFam" id="1.10.8.1220:FF:000001">
    <property type="entry name" value="Dynein axonemal heavy chain 5"/>
    <property type="match status" value="1"/>
</dbReference>
<dbReference type="Pfam" id="PF08393">
    <property type="entry name" value="DHC_N2"/>
    <property type="match status" value="1"/>
</dbReference>
<feature type="compositionally biased region" description="Low complexity" evidence="15">
    <location>
        <begin position="1134"/>
        <end position="1145"/>
    </location>
</feature>
<dbReference type="FunFam" id="1.20.920.20:FF:000004">
    <property type="entry name" value="Dynein axonemal heavy chain 5"/>
    <property type="match status" value="1"/>
</dbReference>
<dbReference type="Pfam" id="PF03028">
    <property type="entry name" value="Dynein_heavy"/>
    <property type="match status" value="1"/>
</dbReference>
<dbReference type="RefSeq" id="XP_022094466.1">
    <property type="nucleotide sequence ID" value="XM_022238774.1"/>
</dbReference>
<keyword evidence="12" id="KW-0206">Cytoskeleton</keyword>
<dbReference type="FunFam" id="3.10.490.20:FF:000003">
    <property type="entry name" value="Dynein heavy chain 5, axonemal"/>
    <property type="match status" value="1"/>
</dbReference>
<feature type="region of interest" description="Disordered" evidence="15">
    <location>
        <begin position="1129"/>
        <end position="1162"/>
    </location>
</feature>
<dbReference type="Pfam" id="PF12774">
    <property type="entry name" value="AAA_6"/>
    <property type="match status" value="1"/>
</dbReference>
<keyword evidence="7" id="KW-0067">ATP-binding</keyword>
<dbReference type="Gene3D" id="1.10.287.2620">
    <property type="match status" value="1"/>
</dbReference>
<accession>A0A8B7YSY5</accession>
<evidence type="ECO:0000256" key="9">
    <source>
        <dbReference type="ARBA" id="ARBA00023054"/>
    </source>
</evidence>
<evidence type="ECO:0000256" key="15">
    <source>
        <dbReference type="SAM" id="MobiDB-lite"/>
    </source>
</evidence>
<feature type="domain" description="AAA+ ATPase" evidence="16">
    <location>
        <begin position="2044"/>
        <end position="2180"/>
    </location>
</feature>
<feature type="compositionally biased region" description="Basic and acidic residues" evidence="15">
    <location>
        <begin position="50"/>
        <end position="68"/>
    </location>
</feature>
<dbReference type="InterPro" id="IPR042219">
    <property type="entry name" value="AAA_lid_11_sf"/>
</dbReference>
<dbReference type="FunFam" id="1.20.58.1120:FF:000004">
    <property type="entry name" value="Dynein axonemal heavy chain 5"/>
    <property type="match status" value="1"/>
</dbReference>
<keyword evidence="4" id="KW-0493">Microtubule</keyword>
<feature type="coiled-coil region" evidence="14">
    <location>
        <begin position="3280"/>
        <end position="3342"/>
    </location>
</feature>
<dbReference type="InterPro" id="IPR041589">
    <property type="entry name" value="DNAH3_AAA_lid_1"/>
</dbReference>
<dbReference type="InterPro" id="IPR003593">
    <property type="entry name" value="AAA+_ATPase"/>
</dbReference>
<feature type="compositionally biased region" description="Low complexity" evidence="15">
    <location>
        <begin position="971"/>
        <end position="982"/>
    </location>
</feature>
<dbReference type="FunFam" id="3.40.50.300:FF:002141">
    <property type="entry name" value="Dynein heavy chain"/>
    <property type="match status" value="1"/>
</dbReference>
<dbReference type="Gene3D" id="1.10.8.720">
    <property type="entry name" value="Region D6 of dynein motor"/>
    <property type="match status" value="1"/>
</dbReference>
<evidence type="ECO:0000259" key="16">
    <source>
        <dbReference type="SMART" id="SM00382"/>
    </source>
</evidence>
<dbReference type="SMART" id="SM00382">
    <property type="entry name" value="AAA"/>
    <property type="match status" value="2"/>
</dbReference>
<dbReference type="GO" id="GO:0005858">
    <property type="term" value="C:axonemal dynein complex"/>
    <property type="evidence" value="ECO:0007669"/>
    <property type="project" value="TreeGrafter"/>
</dbReference>
<dbReference type="SUPFAM" id="SSF52540">
    <property type="entry name" value="P-loop containing nucleoside triphosphate hydrolases"/>
    <property type="match status" value="4"/>
</dbReference>
<dbReference type="KEGG" id="aplc:110981297"/>
<dbReference type="FunFam" id="1.20.1270.280:FF:000002">
    <property type="entry name" value="Dynein heavy chain 5, axonemal"/>
    <property type="match status" value="1"/>
</dbReference>
<dbReference type="Pfam" id="PF17852">
    <property type="entry name" value="Dynein_AAA_lid"/>
    <property type="match status" value="1"/>
</dbReference>
<dbReference type="Gene3D" id="1.10.472.130">
    <property type="match status" value="1"/>
</dbReference>
<feature type="coiled-coil region" evidence="14">
    <location>
        <begin position="3806"/>
        <end position="3833"/>
    </location>
</feature>
<feature type="compositionally biased region" description="Acidic residues" evidence="15">
    <location>
        <begin position="940"/>
        <end position="952"/>
    </location>
</feature>
<dbReference type="FunFam" id="3.40.50.300:FF:000320">
    <property type="entry name" value="Dynein, axonemal, heavy chain 5"/>
    <property type="match status" value="1"/>
</dbReference>
<dbReference type="InterPro" id="IPR013594">
    <property type="entry name" value="Dynein_heavy_tail"/>
</dbReference>
<dbReference type="InterPro" id="IPR035706">
    <property type="entry name" value="AAA_9"/>
</dbReference>
<proteinExistence type="inferred from homology"/>
<dbReference type="FunFam" id="1.20.920.30:FF:000004">
    <property type="entry name" value="Dynein axonemal heavy chain 5"/>
    <property type="match status" value="1"/>
</dbReference>
<dbReference type="InterPro" id="IPR042228">
    <property type="entry name" value="Dynein_linker_3"/>
</dbReference>
<keyword evidence="6" id="KW-0547">Nucleotide-binding</keyword>
<dbReference type="Gene3D" id="1.20.920.20">
    <property type="match status" value="1"/>
</dbReference>
<keyword evidence="3" id="KW-0963">Cytoplasm</keyword>
<dbReference type="Gene3D" id="1.20.58.1120">
    <property type="match status" value="1"/>
</dbReference>
<dbReference type="CTD" id="1767"/>
<dbReference type="Gene3D" id="3.10.490.20">
    <property type="match status" value="1"/>
</dbReference>
<evidence type="ECO:0000256" key="2">
    <source>
        <dbReference type="ARBA" id="ARBA00008887"/>
    </source>
</evidence>
<dbReference type="Gene3D" id="1.10.8.710">
    <property type="match status" value="1"/>
</dbReference>
<evidence type="ECO:0000256" key="6">
    <source>
        <dbReference type="ARBA" id="ARBA00022741"/>
    </source>
</evidence>
<dbReference type="InterPro" id="IPR013602">
    <property type="entry name" value="Dynein_heavy_linker"/>
</dbReference>
<dbReference type="InterPro" id="IPR056759">
    <property type="entry name" value="DYH2-5-8_CC"/>
</dbReference>
<dbReference type="InterPro" id="IPR026983">
    <property type="entry name" value="DHC"/>
</dbReference>
<evidence type="ECO:0000313" key="18">
    <source>
        <dbReference type="RefSeq" id="XP_022094466.1"/>
    </source>
</evidence>
<evidence type="ECO:0000256" key="11">
    <source>
        <dbReference type="ARBA" id="ARBA00023175"/>
    </source>
</evidence>
<keyword evidence="11" id="KW-0505">Motor protein</keyword>
<keyword evidence="13" id="KW-0966">Cell projection</keyword>
<dbReference type="Pfam" id="PF18198">
    <property type="entry name" value="AAA_lid_11"/>
    <property type="match status" value="1"/>
</dbReference>
<comment type="similarity">
    <text evidence="2">Belongs to the dynein heavy chain family.</text>
</comment>
<dbReference type="InterPro" id="IPR042222">
    <property type="entry name" value="Dynein_2_N"/>
</dbReference>
<evidence type="ECO:0000256" key="10">
    <source>
        <dbReference type="ARBA" id="ARBA00023069"/>
    </source>
</evidence>
<dbReference type="FunFam" id="3.40.50.300:FF:001221">
    <property type="entry name" value="Axonemal dynein heavy chain 8"/>
    <property type="match status" value="1"/>
</dbReference>
<dbReference type="GO" id="GO:0008569">
    <property type="term" value="F:minus-end-directed microtubule motor activity"/>
    <property type="evidence" value="ECO:0007669"/>
    <property type="project" value="InterPro"/>
</dbReference>
<dbReference type="GO" id="GO:0045505">
    <property type="term" value="F:dynein intermediate chain binding"/>
    <property type="evidence" value="ECO:0007669"/>
    <property type="project" value="InterPro"/>
</dbReference>
<dbReference type="Pfam" id="PF12777">
    <property type="entry name" value="MT"/>
    <property type="match status" value="1"/>
</dbReference>
<dbReference type="Gene3D" id="3.20.180.20">
    <property type="entry name" value="Dynein heavy chain, N-terminal domain 2"/>
    <property type="match status" value="1"/>
</dbReference>
<evidence type="ECO:0000256" key="14">
    <source>
        <dbReference type="SAM" id="Coils"/>
    </source>
</evidence>
<reference evidence="18" key="1">
    <citation type="submission" date="2025-08" db="UniProtKB">
        <authorList>
            <consortium name="RefSeq"/>
        </authorList>
    </citation>
    <scope>IDENTIFICATION</scope>
</reference>
<evidence type="ECO:0000313" key="17">
    <source>
        <dbReference type="Proteomes" id="UP000694845"/>
    </source>
</evidence>
<name>A0A8B7YSY5_ACAPL</name>
<dbReference type="Pfam" id="PF12775">
    <property type="entry name" value="AAA_7"/>
    <property type="match status" value="1"/>
</dbReference>
<keyword evidence="17" id="KW-1185">Reference proteome</keyword>
<dbReference type="FunFam" id="1.10.287.2620:FF:000003">
    <property type="entry name" value="Dynein, axonemal, heavy chain 5"/>
    <property type="match status" value="1"/>
</dbReference>
<dbReference type="InterPro" id="IPR035699">
    <property type="entry name" value="AAA_6"/>
</dbReference>
<dbReference type="FunFam" id="3.40.50.300:FF:000543">
    <property type="entry name" value="Dynein axonemal heavy chain 5"/>
    <property type="match status" value="1"/>
</dbReference>
<dbReference type="Pfam" id="PF17857">
    <property type="entry name" value="AAA_lid_1"/>
    <property type="match status" value="1"/>
</dbReference>
<evidence type="ECO:0000256" key="3">
    <source>
        <dbReference type="ARBA" id="ARBA00022490"/>
    </source>
</evidence>
<dbReference type="Pfam" id="PF25007">
    <property type="entry name" value="DYH2-5-8_CC"/>
    <property type="match status" value="1"/>
</dbReference>
<feature type="region of interest" description="Disordered" evidence="15">
    <location>
        <begin position="940"/>
        <end position="1007"/>
    </location>
</feature>
<dbReference type="GO" id="GO:0007018">
    <property type="term" value="P:microtubule-based movement"/>
    <property type="evidence" value="ECO:0007669"/>
    <property type="project" value="InterPro"/>
</dbReference>
<evidence type="ECO:0000256" key="13">
    <source>
        <dbReference type="ARBA" id="ARBA00023273"/>
    </source>
</evidence>
<comment type="subcellular location">
    <subcellularLocation>
        <location evidence="1">Cytoplasm</location>
        <location evidence="1">Cytoskeleton</location>
        <location evidence="1">Cilium axoneme</location>
    </subcellularLocation>
</comment>
<dbReference type="Gene3D" id="1.20.140.100">
    <property type="entry name" value="Dynein heavy chain, N-terminal domain 2"/>
    <property type="match status" value="1"/>
</dbReference>
<dbReference type="InterPro" id="IPR004273">
    <property type="entry name" value="Dynein_heavy_D6_P-loop"/>
</dbReference>
<dbReference type="InterPro" id="IPR027417">
    <property type="entry name" value="P-loop_NTPase"/>
</dbReference>
<dbReference type="GO" id="GO:0051959">
    <property type="term" value="F:dynein light intermediate chain binding"/>
    <property type="evidence" value="ECO:0007669"/>
    <property type="project" value="InterPro"/>
</dbReference>
<dbReference type="Gene3D" id="6.10.140.1060">
    <property type="match status" value="1"/>
</dbReference>
<dbReference type="Gene3D" id="1.20.1270.280">
    <property type="match status" value="1"/>
</dbReference>
<dbReference type="PANTHER" id="PTHR46532:SF13">
    <property type="entry name" value="CYTOPLASMIC DYNEIN 1 HEAVY CHAIN 1"/>
    <property type="match status" value="1"/>
</dbReference>
<keyword evidence="10" id="KW-0969">Cilium</keyword>
<dbReference type="GeneID" id="110981297"/>
<dbReference type="GO" id="GO:0097729">
    <property type="term" value="C:9+2 motile cilium"/>
    <property type="evidence" value="ECO:0007669"/>
    <property type="project" value="UniProtKB-ARBA"/>
</dbReference>
<dbReference type="FunFam" id="1.20.140.100:FF:000003">
    <property type="entry name" value="Dynein, axonemal, heavy chain 5"/>
    <property type="match status" value="1"/>
</dbReference>
<evidence type="ECO:0000256" key="7">
    <source>
        <dbReference type="ARBA" id="ARBA00022840"/>
    </source>
</evidence>
<dbReference type="InterPro" id="IPR024317">
    <property type="entry name" value="Dynein_heavy_chain_D4_dom"/>
</dbReference>
<dbReference type="InterPro" id="IPR041228">
    <property type="entry name" value="Dynein_C"/>
</dbReference>
<dbReference type="GO" id="GO:0005874">
    <property type="term" value="C:microtubule"/>
    <property type="evidence" value="ECO:0007669"/>
    <property type="project" value="UniProtKB-KW"/>
</dbReference>
<dbReference type="InterPro" id="IPR041466">
    <property type="entry name" value="Dynein_AAA5_ext"/>
</dbReference>
<evidence type="ECO:0000256" key="8">
    <source>
        <dbReference type="ARBA" id="ARBA00023017"/>
    </source>
</evidence>
<dbReference type="OrthoDB" id="286107at2759"/>
<feature type="coiled-coil region" evidence="14">
    <location>
        <begin position="3500"/>
        <end position="3548"/>
    </location>
</feature>
<evidence type="ECO:0000256" key="4">
    <source>
        <dbReference type="ARBA" id="ARBA00022701"/>
    </source>
</evidence>
<dbReference type="FunFam" id="3.20.180.20:FF:000001">
    <property type="entry name" value="Dynein axonemal heavy chain 5"/>
    <property type="match status" value="1"/>
</dbReference>
<dbReference type="Proteomes" id="UP000694845">
    <property type="component" value="Unplaced"/>
</dbReference>
<dbReference type="InterPro" id="IPR043160">
    <property type="entry name" value="Dynein_C_barrel"/>
</dbReference>
<organism evidence="17 18">
    <name type="scientific">Acanthaster planci</name>
    <name type="common">Crown-of-thorns starfish</name>
    <dbReference type="NCBI Taxonomy" id="133434"/>
    <lineage>
        <taxon>Eukaryota</taxon>
        <taxon>Metazoa</taxon>
        <taxon>Echinodermata</taxon>
        <taxon>Eleutherozoa</taxon>
        <taxon>Asterozoa</taxon>
        <taxon>Asteroidea</taxon>
        <taxon>Valvatacea</taxon>
        <taxon>Valvatida</taxon>
        <taxon>Acanthasteridae</taxon>
        <taxon>Acanthaster</taxon>
    </lineage>
</organism>
<evidence type="ECO:0000256" key="5">
    <source>
        <dbReference type="ARBA" id="ARBA00022737"/>
    </source>
</evidence>
<dbReference type="Pfam" id="PF18199">
    <property type="entry name" value="Dynein_C"/>
    <property type="match status" value="1"/>
</dbReference>
<keyword evidence="8" id="KW-0243">Dynein</keyword>